<dbReference type="Pfam" id="PF13302">
    <property type="entry name" value="Acetyltransf_3"/>
    <property type="match status" value="1"/>
</dbReference>
<accession>A0ABR1IVB4</accession>
<dbReference type="PANTHER" id="PTHR43610">
    <property type="entry name" value="BLL6696 PROTEIN"/>
    <property type="match status" value="1"/>
</dbReference>
<dbReference type="InterPro" id="IPR016181">
    <property type="entry name" value="Acyl_CoA_acyltransferase"/>
</dbReference>
<evidence type="ECO:0000259" key="1">
    <source>
        <dbReference type="Pfam" id="PF13302"/>
    </source>
</evidence>
<protein>
    <recommendedName>
        <fullName evidence="1">N-acetyltransferase domain-containing protein</fullName>
    </recommendedName>
</protein>
<reference evidence="2 3" key="1">
    <citation type="submission" date="2024-01" db="EMBL/GenBank/DDBJ databases">
        <title>A draft genome for the cacao thread blight pathogen Marasmiellus scandens.</title>
        <authorList>
            <person name="Baruah I.K."/>
            <person name="Leung J."/>
            <person name="Bukari Y."/>
            <person name="Amoako-Attah I."/>
            <person name="Meinhardt L.W."/>
            <person name="Bailey B.A."/>
            <person name="Cohen S.P."/>
        </authorList>
    </citation>
    <scope>NUCLEOTIDE SEQUENCE [LARGE SCALE GENOMIC DNA]</scope>
    <source>
        <strain evidence="2 3">GH-19</strain>
    </source>
</reference>
<sequence length="219" mass="25393">MTTPPAPFSLKSHTNRIILIPPSSSNDEAFRQLRMHPTTRKYLRYMPSELSMEELKKFREDNERGREKGVEFNFDIHLLDDKEEIGTYVGNTGFFRIDRTHRSCGMGAVLSPEVHRKGICTDVLYTLLVYVFEHGIGSDQDEPDARMKMHRVSFTTASDNVSMRGWLENVAGARHEGTIKDFWRDQDGGWSDVVMYGFLEDEWRDEVKERLKKKLGLQS</sequence>
<dbReference type="EMBL" id="JBANRG010000061">
    <property type="protein sequence ID" value="KAK7441838.1"/>
    <property type="molecule type" value="Genomic_DNA"/>
</dbReference>
<evidence type="ECO:0000313" key="3">
    <source>
        <dbReference type="Proteomes" id="UP001498398"/>
    </source>
</evidence>
<dbReference type="InterPro" id="IPR000182">
    <property type="entry name" value="GNAT_dom"/>
</dbReference>
<organism evidence="2 3">
    <name type="scientific">Marasmiellus scandens</name>
    <dbReference type="NCBI Taxonomy" id="2682957"/>
    <lineage>
        <taxon>Eukaryota</taxon>
        <taxon>Fungi</taxon>
        <taxon>Dikarya</taxon>
        <taxon>Basidiomycota</taxon>
        <taxon>Agaricomycotina</taxon>
        <taxon>Agaricomycetes</taxon>
        <taxon>Agaricomycetidae</taxon>
        <taxon>Agaricales</taxon>
        <taxon>Marasmiineae</taxon>
        <taxon>Omphalotaceae</taxon>
        <taxon>Marasmiellus</taxon>
    </lineage>
</organism>
<dbReference type="PANTHER" id="PTHR43610:SF1">
    <property type="entry name" value="N-ACETYLTRANSFERASE DOMAIN-CONTAINING PROTEIN"/>
    <property type="match status" value="1"/>
</dbReference>
<feature type="domain" description="N-acetyltransferase" evidence="1">
    <location>
        <begin position="16"/>
        <end position="168"/>
    </location>
</feature>
<evidence type="ECO:0000313" key="2">
    <source>
        <dbReference type="EMBL" id="KAK7441838.1"/>
    </source>
</evidence>
<dbReference type="Proteomes" id="UP001498398">
    <property type="component" value="Unassembled WGS sequence"/>
</dbReference>
<dbReference type="Gene3D" id="3.40.630.30">
    <property type="match status" value="1"/>
</dbReference>
<dbReference type="SUPFAM" id="SSF55729">
    <property type="entry name" value="Acyl-CoA N-acyltransferases (Nat)"/>
    <property type="match status" value="1"/>
</dbReference>
<keyword evidence="3" id="KW-1185">Reference proteome</keyword>
<gene>
    <name evidence="2" type="ORF">VKT23_016499</name>
</gene>
<comment type="caution">
    <text evidence="2">The sequence shown here is derived from an EMBL/GenBank/DDBJ whole genome shotgun (WGS) entry which is preliminary data.</text>
</comment>
<name>A0ABR1IVB4_9AGAR</name>
<proteinExistence type="predicted"/>